<dbReference type="SMART" id="SM00028">
    <property type="entry name" value="TPR"/>
    <property type="match status" value="2"/>
</dbReference>
<comment type="caution">
    <text evidence="2">The sequence shown here is derived from an EMBL/GenBank/DDBJ whole genome shotgun (WGS) entry which is preliminary data.</text>
</comment>
<dbReference type="Gene3D" id="1.25.40.10">
    <property type="entry name" value="Tetratricopeptide repeat domain"/>
    <property type="match status" value="1"/>
</dbReference>
<sequence>MFLVVCSPAGAQPFDLIVPDPSVGDSLSTELRRLQAIERDMSLERLTQGPTKLEALVELGELRLAQGKLEEAERFFEMAIEMQPEHLRANKGLAMVYYQQGRFSQTKAIFDRLTRLYPLSEALSKDLDRVRSKLTSTGEVGLRIFEDTRGLQEIVSQVEAYFPSFTYPRLSARYRFETWQYKESGQKLNSRIIASTFDYALSRRTRVSLTFAPETFTDRSQAVNNYTVHGVTGTDQLHLAAMAGRTTFKENLATARLAMGEDYGTLVLFGDLHERARIIQSITAGDLTDGNARRRFETEVLYFIQRRGIPLLSLNGKISSTSFERQTDVQGKPYVYWAPSDYRSAQLTLSWERGVGGRWWWGIETNYILNSFRDVPTATTVFERGFGAGVHVSYRFETGRIHGEFGDTLQHYYRQRRLGVFASFDF</sequence>
<evidence type="ECO:0000313" key="3">
    <source>
        <dbReference type="Proteomes" id="UP000252355"/>
    </source>
</evidence>
<protein>
    <submittedName>
        <fullName evidence="2">Uncharacterized protein</fullName>
    </submittedName>
</protein>
<dbReference type="EMBL" id="QOQW01000001">
    <property type="protein sequence ID" value="RCK81563.1"/>
    <property type="molecule type" value="Genomic_DNA"/>
</dbReference>
<gene>
    <name evidence="2" type="ORF">OZSIB_0697</name>
</gene>
<dbReference type="InterPro" id="IPR019734">
    <property type="entry name" value="TPR_rpt"/>
</dbReference>
<evidence type="ECO:0000313" key="2">
    <source>
        <dbReference type="EMBL" id="RCK81563.1"/>
    </source>
</evidence>
<dbReference type="Pfam" id="PF14559">
    <property type="entry name" value="TPR_19"/>
    <property type="match status" value="1"/>
</dbReference>
<name>A0A367ZTU0_9BACT</name>
<feature type="repeat" description="TPR" evidence="1">
    <location>
        <begin position="53"/>
        <end position="86"/>
    </location>
</feature>
<dbReference type="PROSITE" id="PS50005">
    <property type="entry name" value="TPR"/>
    <property type="match status" value="1"/>
</dbReference>
<accession>A0A367ZTU0</accession>
<evidence type="ECO:0000256" key="1">
    <source>
        <dbReference type="PROSITE-ProRule" id="PRU00339"/>
    </source>
</evidence>
<organism evidence="2 3">
    <name type="scientific">Candidatus Ozemobacter sibiricus</name>
    <dbReference type="NCBI Taxonomy" id="2268124"/>
    <lineage>
        <taxon>Bacteria</taxon>
        <taxon>Candidatus Ozemobacteria</taxon>
        <taxon>Candidatus Ozemobacterales</taxon>
        <taxon>Candidatus Ozemobacteraceae</taxon>
        <taxon>Candidatus Ozemobacter</taxon>
    </lineage>
</organism>
<dbReference type="PROSITE" id="PS50293">
    <property type="entry name" value="TPR_REGION"/>
    <property type="match status" value="1"/>
</dbReference>
<reference evidence="2 3" key="1">
    <citation type="submission" date="2018-05" db="EMBL/GenBank/DDBJ databases">
        <title>A metagenomic window into the 2 km-deep terrestrial subsurface aquifer revealed taxonomically and functionally diverse microbial community comprising novel uncultured bacterial lineages.</title>
        <authorList>
            <person name="Kadnikov V.V."/>
            <person name="Mardanov A.V."/>
            <person name="Beletsky A.V."/>
            <person name="Banks D."/>
            <person name="Pimenov N.V."/>
            <person name="Frank Y.A."/>
            <person name="Karnachuk O.V."/>
            <person name="Ravin N.V."/>
        </authorList>
    </citation>
    <scope>NUCLEOTIDE SEQUENCE [LARGE SCALE GENOMIC DNA]</scope>
    <source>
        <strain evidence="2">BY5</strain>
    </source>
</reference>
<proteinExistence type="predicted"/>
<dbReference type="SUPFAM" id="SSF48452">
    <property type="entry name" value="TPR-like"/>
    <property type="match status" value="1"/>
</dbReference>
<keyword evidence="1" id="KW-0802">TPR repeat</keyword>
<dbReference type="Proteomes" id="UP000252355">
    <property type="component" value="Unassembled WGS sequence"/>
</dbReference>
<dbReference type="InterPro" id="IPR011990">
    <property type="entry name" value="TPR-like_helical_dom_sf"/>
</dbReference>
<dbReference type="AlphaFoldDB" id="A0A367ZTU0"/>